<dbReference type="GO" id="GO:0030674">
    <property type="term" value="F:protein-macromolecule adaptor activity"/>
    <property type="evidence" value="ECO:0007669"/>
    <property type="project" value="TreeGrafter"/>
</dbReference>
<dbReference type="Proteomes" id="UP000002037">
    <property type="component" value="Unassembled WGS sequence"/>
</dbReference>
<feature type="compositionally biased region" description="Acidic residues" evidence="1">
    <location>
        <begin position="471"/>
        <end position="492"/>
    </location>
</feature>
<feature type="compositionally biased region" description="Polar residues" evidence="1">
    <location>
        <begin position="602"/>
        <end position="626"/>
    </location>
</feature>
<protein>
    <recommendedName>
        <fullName evidence="2">Arrestin C-terminal-like domain-containing protein</fullName>
    </recommendedName>
</protein>
<name>C5MFG1_CANTT</name>
<dbReference type="InterPro" id="IPR014752">
    <property type="entry name" value="Arrestin-like_C"/>
</dbReference>
<dbReference type="GO" id="GO:0005829">
    <property type="term" value="C:cytosol"/>
    <property type="evidence" value="ECO:0007669"/>
    <property type="project" value="TreeGrafter"/>
</dbReference>
<dbReference type="GeneID" id="8296513"/>
<reference evidence="3 4" key="1">
    <citation type="journal article" date="2009" name="Nature">
        <title>Evolution of pathogenicity and sexual reproduction in eight Candida genomes.</title>
        <authorList>
            <person name="Butler G."/>
            <person name="Rasmussen M.D."/>
            <person name="Lin M.F."/>
            <person name="Santos M.A."/>
            <person name="Sakthikumar S."/>
            <person name="Munro C.A."/>
            <person name="Rheinbay E."/>
            <person name="Grabherr M."/>
            <person name="Forche A."/>
            <person name="Reedy J.L."/>
            <person name="Agrafioti I."/>
            <person name="Arnaud M.B."/>
            <person name="Bates S."/>
            <person name="Brown A.J."/>
            <person name="Brunke S."/>
            <person name="Costanzo M.C."/>
            <person name="Fitzpatrick D.A."/>
            <person name="de Groot P.W."/>
            <person name="Harris D."/>
            <person name="Hoyer L.L."/>
            <person name="Hube B."/>
            <person name="Klis F.M."/>
            <person name="Kodira C."/>
            <person name="Lennard N."/>
            <person name="Logue M.E."/>
            <person name="Martin R."/>
            <person name="Neiman A.M."/>
            <person name="Nikolaou E."/>
            <person name="Quail M.A."/>
            <person name="Quinn J."/>
            <person name="Santos M.C."/>
            <person name="Schmitzberger F.F."/>
            <person name="Sherlock G."/>
            <person name="Shah P."/>
            <person name="Silverstein K.A."/>
            <person name="Skrzypek M.S."/>
            <person name="Soll D."/>
            <person name="Staggs R."/>
            <person name="Stansfield I."/>
            <person name="Stumpf M.P."/>
            <person name="Sudbery P.E."/>
            <person name="Srikantha T."/>
            <person name="Zeng Q."/>
            <person name="Berman J."/>
            <person name="Berriman M."/>
            <person name="Heitman J."/>
            <person name="Gow N.A."/>
            <person name="Lorenz M.C."/>
            <person name="Birren B.W."/>
            <person name="Kellis M."/>
            <person name="Cuomo C.A."/>
        </authorList>
    </citation>
    <scope>NUCLEOTIDE SEQUENCE [LARGE SCALE GENOMIC DNA]</scope>
    <source>
        <strain evidence="4">ATCC MYA-3404 / T1</strain>
    </source>
</reference>
<gene>
    <name evidence="3" type="ORF">CTRG_04804</name>
</gene>
<dbReference type="PANTHER" id="PTHR11188">
    <property type="entry name" value="ARRESTIN DOMAIN CONTAINING PROTEIN"/>
    <property type="match status" value="1"/>
</dbReference>
<feature type="domain" description="Arrestin C-terminal-like" evidence="2">
    <location>
        <begin position="275"/>
        <end position="417"/>
    </location>
</feature>
<dbReference type="Pfam" id="PF02752">
    <property type="entry name" value="Arrestin_C"/>
    <property type="match status" value="1"/>
</dbReference>
<dbReference type="STRING" id="294747.C5MFG1"/>
<dbReference type="InterPro" id="IPR050357">
    <property type="entry name" value="Arrestin_domain-protein"/>
</dbReference>
<dbReference type="InterPro" id="IPR014756">
    <property type="entry name" value="Ig_E-set"/>
</dbReference>
<dbReference type="VEuPathDB" id="FungiDB:CTRG_04804"/>
<dbReference type="GO" id="GO:0005886">
    <property type="term" value="C:plasma membrane"/>
    <property type="evidence" value="ECO:0007669"/>
    <property type="project" value="TreeGrafter"/>
</dbReference>
<sequence length="675" mass="75357">MFNHHLNLALFDIKLKSQHKNLILIKGNDSEVEAVPFEGSVKLSLNEDIHVKKISLCLMGEFYYEYSDKITHESFIDRLCVLKVDWNNLLTDDNGIVVFGNYGDNTIPVNKVKNLRSELGSGIHTPGNLSPGLTGCPSSGYNSGTATPTRPPALRAKSTPIFLKEKDFSQPSKILNIPKSGIDGTPFKNIPNSSNNSFLLPKGNYSLPFKVFLPTNVPETVEGLPLGTILYKLQCNIERGRFEKSASLNKHIRIVRTLHPHNLNLCDSIDVDNTWVGKVQYNLCMARKGVPIGSSIPIDVTLVPIVKGMSLKAIHGCIVEHYHAEVGTERSPEYERLIGKQELQIPNTDELPYEKWQFRTHYKVPEDLKKICQSCEIRSGMIVVKHRLRLGIQLRNPGGHVSELRANLPVFVYISANSGHVIGRHYDVDNHHGTFQLDYQKKDLLFKKDKVDHPIPSPSLVETDPEHRNGEEDEEESDSEEAVADGDGDGDANLDRNLAAPPLYEKHVFDKIYDMNLPQTPLEQFRSQQATPLHSNRNSTADVSGYFDIPISQALENNLKKHRAQTPIFDIDYMSHIPSYTEAIDDDDGSDQQDDFAPEYSDSGSESASGATTPINIKLSKNQSTGHFRFPLKGNSAPHLKTGSTSKLDKMSIDSASSSPSFKSRFSLHGRKKDK</sequence>
<dbReference type="KEGG" id="ctp:CTRG_04804"/>
<evidence type="ECO:0000256" key="1">
    <source>
        <dbReference type="SAM" id="MobiDB-lite"/>
    </source>
</evidence>
<dbReference type="InterPro" id="IPR011022">
    <property type="entry name" value="Arrestin_C-like"/>
</dbReference>
<feature type="compositionally biased region" description="Low complexity" evidence="1">
    <location>
        <begin position="653"/>
        <end position="665"/>
    </location>
</feature>
<evidence type="ECO:0000313" key="4">
    <source>
        <dbReference type="Proteomes" id="UP000002037"/>
    </source>
</evidence>
<feature type="compositionally biased region" description="Acidic residues" evidence="1">
    <location>
        <begin position="583"/>
        <end position="597"/>
    </location>
</feature>
<feature type="compositionally biased region" description="Basic residues" evidence="1">
    <location>
        <begin position="666"/>
        <end position="675"/>
    </location>
</feature>
<dbReference type="PANTHER" id="PTHR11188:SF17">
    <property type="entry name" value="FI21816P1"/>
    <property type="match status" value="1"/>
</dbReference>
<organism evidence="3 4">
    <name type="scientific">Candida tropicalis (strain ATCC MYA-3404 / T1)</name>
    <name type="common">Yeast</name>
    <dbReference type="NCBI Taxonomy" id="294747"/>
    <lineage>
        <taxon>Eukaryota</taxon>
        <taxon>Fungi</taxon>
        <taxon>Dikarya</taxon>
        <taxon>Ascomycota</taxon>
        <taxon>Saccharomycotina</taxon>
        <taxon>Pichiomycetes</taxon>
        <taxon>Debaryomycetaceae</taxon>
        <taxon>Candida/Lodderomyces clade</taxon>
        <taxon>Candida</taxon>
    </lineage>
</organism>
<accession>C5MFG1</accession>
<dbReference type="SMART" id="SM01017">
    <property type="entry name" value="Arrestin_C"/>
    <property type="match status" value="1"/>
</dbReference>
<evidence type="ECO:0000313" key="3">
    <source>
        <dbReference type="EMBL" id="EER32021.1"/>
    </source>
</evidence>
<dbReference type="HOGENOM" id="CLU_018982_3_0_1"/>
<feature type="region of interest" description="Disordered" evidence="1">
    <location>
        <begin position="581"/>
        <end position="675"/>
    </location>
</feature>
<dbReference type="RefSeq" id="XP_002550506.1">
    <property type="nucleotide sequence ID" value="XM_002550460.1"/>
</dbReference>
<dbReference type="EMBL" id="GG692400">
    <property type="protein sequence ID" value="EER32021.1"/>
    <property type="molecule type" value="Genomic_DNA"/>
</dbReference>
<evidence type="ECO:0000259" key="2">
    <source>
        <dbReference type="SMART" id="SM01017"/>
    </source>
</evidence>
<keyword evidence="4" id="KW-1185">Reference proteome</keyword>
<dbReference type="eggNOG" id="KOG3780">
    <property type="taxonomic scope" value="Eukaryota"/>
</dbReference>
<dbReference type="GO" id="GO:0070086">
    <property type="term" value="P:ubiquitin-dependent endocytosis"/>
    <property type="evidence" value="ECO:0007669"/>
    <property type="project" value="TreeGrafter"/>
</dbReference>
<dbReference type="GO" id="GO:0031625">
    <property type="term" value="F:ubiquitin protein ligase binding"/>
    <property type="evidence" value="ECO:0007669"/>
    <property type="project" value="TreeGrafter"/>
</dbReference>
<feature type="region of interest" description="Disordered" evidence="1">
    <location>
        <begin position="451"/>
        <end position="497"/>
    </location>
</feature>
<dbReference type="AlphaFoldDB" id="C5MFG1"/>
<proteinExistence type="predicted"/>
<dbReference type="SUPFAM" id="SSF81296">
    <property type="entry name" value="E set domains"/>
    <property type="match status" value="1"/>
</dbReference>
<dbReference type="OrthoDB" id="2333384at2759"/>
<dbReference type="Gene3D" id="2.60.40.640">
    <property type="match status" value="1"/>
</dbReference>